<comment type="caution">
    <text evidence="8">The sequence shown here is derived from an EMBL/GenBank/DDBJ whole genome shotgun (WGS) entry which is preliminary data.</text>
</comment>
<feature type="domain" description="RNA polymerase sigma-70 region 2" evidence="6">
    <location>
        <begin position="9"/>
        <end position="73"/>
    </location>
</feature>
<gene>
    <name evidence="8" type="ORF">FMM08_14705</name>
</gene>
<dbReference type="InterPro" id="IPR007627">
    <property type="entry name" value="RNA_pol_sigma70_r2"/>
</dbReference>
<dbReference type="InterPro" id="IPR013325">
    <property type="entry name" value="RNA_pol_sigma_r2"/>
</dbReference>
<dbReference type="GO" id="GO:0003677">
    <property type="term" value="F:DNA binding"/>
    <property type="evidence" value="ECO:0007669"/>
    <property type="project" value="InterPro"/>
</dbReference>
<dbReference type="Gene3D" id="1.10.10.10">
    <property type="entry name" value="Winged helix-like DNA-binding domain superfamily/Winged helix DNA-binding domain"/>
    <property type="match status" value="1"/>
</dbReference>
<evidence type="ECO:0000256" key="2">
    <source>
        <dbReference type="ARBA" id="ARBA00023015"/>
    </source>
</evidence>
<feature type="compositionally biased region" description="Polar residues" evidence="5">
    <location>
        <begin position="175"/>
        <end position="188"/>
    </location>
</feature>
<dbReference type="Gene3D" id="1.10.1740.10">
    <property type="match status" value="1"/>
</dbReference>
<dbReference type="InterPro" id="IPR036388">
    <property type="entry name" value="WH-like_DNA-bd_sf"/>
</dbReference>
<reference evidence="8 9" key="1">
    <citation type="submission" date="2019-07" db="EMBL/GenBank/DDBJ databases">
        <title>Quadrisphaera sp. strain DD2A genome sequencing and assembly.</title>
        <authorList>
            <person name="Kim I."/>
        </authorList>
    </citation>
    <scope>NUCLEOTIDE SEQUENCE [LARGE SCALE GENOMIC DNA]</scope>
    <source>
        <strain evidence="8 9">DD2A</strain>
    </source>
</reference>
<evidence type="ECO:0000256" key="5">
    <source>
        <dbReference type="SAM" id="MobiDB-lite"/>
    </source>
</evidence>
<dbReference type="GO" id="GO:0016987">
    <property type="term" value="F:sigma factor activity"/>
    <property type="evidence" value="ECO:0007669"/>
    <property type="project" value="UniProtKB-KW"/>
</dbReference>
<evidence type="ECO:0000256" key="3">
    <source>
        <dbReference type="ARBA" id="ARBA00023082"/>
    </source>
</evidence>
<dbReference type="AlphaFoldDB" id="A0A5C8ZEB4"/>
<dbReference type="OrthoDB" id="4184921at2"/>
<dbReference type="InterPro" id="IPR013249">
    <property type="entry name" value="RNA_pol_sigma70_r4_t2"/>
</dbReference>
<dbReference type="PANTHER" id="PTHR43133">
    <property type="entry name" value="RNA POLYMERASE ECF-TYPE SIGMA FACTO"/>
    <property type="match status" value="1"/>
</dbReference>
<dbReference type="GO" id="GO:0006352">
    <property type="term" value="P:DNA-templated transcription initiation"/>
    <property type="evidence" value="ECO:0007669"/>
    <property type="project" value="InterPro"/>
</dbReference>
<proteinExistence type="inferred from homology"/>
<dbReference type="InterPro" id="IPR013324">
    <property type="entry name" value="RNA_pol_sigma_r3/r4-like"/>
</dbReference>
<evidence type="ECO:0000256" key="1">
    <source>
        <dbReference type="ARBA" id="ARBA00010641"/>
    </source>
</evidence>
<dbReference type="RefSeq" id="WP_147927119.1">
    <property type="nucleotide sequence ID" value="NZ_VKAC01000008.1"/>
</dbReference>
<sequence>MTEEEFGGLFADHYGAVLGYGLRRVDAATAHDVAAEVFVVAWRRLGAVPEHPRSWLLAVARRVLANELRRRQRLDRLHQRLAETHGDVPPVVVGEPADERLAQALARLRPSDQEVLRLVGWEELDAGEAAEVLGCSRAAFRVRLHRARRRLEEQLRELGPEATGPGRPLVDPVLTPQQTAPAQQRSPR</sequence>
<dbReference type="Proteomes" id="UP000321234">
    <property type="component" value="Unassembled WGS sequence"/>
</dbReference>
<name>A0A5C8ZEB4_9ACTN</name>
<feature type="domain" description="RNA polymerase sigma factor 70 region 4 type 2" evidence="7">
    <location>
        <begin position="99"/>
        <end position="151"/>
    </location>
</feature>
<dbReference type="NCBIfam" id="TIGR02937">
    <property type="entry name" value="sigma70-ECF"/>
    <property type="match status" value="1"/>
</dbReference>
<keyword evidence="2" id="KW-0805">Transcription regulation</keyword>
<keyword evidence="9" id="KW-1185">Reference proteome</keyword>
<dbReference type="EMBL" id="VKAC01000008">
    <property type="protein sequence ID" value="TXR55543.1"/>
    <property type="molecule type" value="Genomic_DNA"/>
</dbReference>
<evidence type="ECO:0000313" key="9">
    <source>
        <dbReference type="Proteomes" id="UP000321234"/>
    </source>
</evidence>
<dbReference type="PANTHER" id="PTHR43133:SF25">
    <property type="entry name" value="RNA POLYMERASE SIGMA FACTOR RFAY-RELATED"/>
    <property type="match status" value="1"/>
</dbReference>
<dbReference type="Pfam" id="PF08281">
    <property type="entry name" value="Sigma70_r4_2"/>
    <property type="match status" value="1"/>
</dbReference>
<evidence type="ECO:0000313" key="8">
    <source>
        <dbReference type="EMBL" id="TXR55543.1"/>
    </source>
</evidence>
<feature type="region of interest" description="Disordered" evidence="5">
    <location>
        <begin position="155"/>
        <end position="188"/>
    </location>
</feature>
<dbReference type="SUPFAM" id="SSF88946">
    <property type="entry name" value="Sigma2 domain of RNA polymerase sigma factors"/>
    <property type="match status" value="1"/>
</dbReference>
<keyword evidence="4" id="KW-0804">Transcription</keyword>
<dbReference type="InterPro" id="IPR039425">
    <property type="entry name" value="RNA_pol_sigma-70-like"/>
</dbReference>
<accession>A0A5C8ZEB4</accession>
<comment type="similarity">
    <text evidence="1">Belongs to the sigma-70 factor family. ECF subfamily.</text>
</comment>
<dbReference type="SUPFAM" id="SSF88659">
    <property type="entry name" value="Sigma3 and sigma4 domains of RNA polymerase sigma factors"/>
    <property type="match status" value="1"/>
</dbReference>
<evidence type="ECO:0000259" key="7">
    <source>
        <dbReference type="Pfam" id="PF08281"/>
    </source>
</evidence>
<evidence type="ECO:0000259" key="6">
    <source>
        <dbReference type="Pfam" id="PF04542"/>
    </source>
</evidence>
<dbReference type="Pfam" id="PF04542">
    <property type="entry name" value="Sigma70_r2"/>
    <property type="match status" value="1"/>
</dbReference>
<organism evidence="8 9">
    <name type="scientific">Quadrisphaera setariae</name>
    <dbReference type="NCBI Taxonomy" id="2593304"/>
    <lineage>
        <taxon>Bacteria</taxon>
        <taxon>Bacillati</taxon>
        <taxon>Actinomycetota</taxon>
        <taxon>Actinomycetes</taxon>
        <taxon>Kineosporiales</taxon>
        <taxon>Kineosporiaceae</taxon>
        <taxon>Quadrisphaera</taxon>
    </lineage>
</organism>
<evidence type="ECO:0000256" key="4">
    <source>
        <dbReference type="ARBA" id="ARBA00023163"/>
    </source>
</evidence>
<keyword evidence="3" id="KW-0731">Sigma factor</keyword>
<protein>
    <submittedName>
        <fullName evidence="8">RNA polymerase sigma factor</fullName>
    </submittedName>
</protein>
<dbReference type="InterPro" id="IPR014284">
    <property type="entry name" value="RNA_pol_sigma-70_dom"/>
</dbReference>